<evidence type="ECO:0000313" key="2">
    <source>
        <dbReference type="EMBL" id="MEA5139688.1"/>
    </source>
</evidence>
<dbReference type="PROSITE" id="PS51257">
    <property type="entry name" value="PROKAR_LIPOPROTEIN"/>
    <property type="match status" value="1"/>
</dbReference>
<evidence type="ECO:0000313" key="3">
    <source>
        <dbReference type="Proteomes" id="UP001302949"/>
    </source>
</evidence>
<keyword evidence="3" id="KW-1185">Reference proteome</keyword>
<evidence type="ECO:0000256" key="1">
    <source>
        <dbReference type="SAM" id="SignalP"/>
    </source>
</evidence>
<evidence type="ECO:0008006" key="4">
    <source>
        <dbReference type="Google" id="ProtNLM"/>
    </source>
</evidence>
<feature type="signal peptide" evidence="1">
    <location>
        <begin position="1"/>
        <end position="31"/>
    </location>
</feature>
<dbReference type="Proteomes" id="UP001302949">
    <property type="component" value="Unassembled WGS sequence"/>
</dbReference>
<sequence length="264" mass="29024">MKKISLSYLSFCKISLSLCVGVLFVACSSKSTQETKSADSVVNTPQTIVANTTPVAEQLYLEDVLACENFEGLVKKYGAENLKKEVTIETGEGQFKVTKLFPDTEKEVEIYWKDGKAYQQIQDALVRVHETADKKMSFNSPWNAKEAGVRLGMPLSEVVQLNGKTFTISGFGWDLGGSVVSWEGGKLASKNLMVGFNDYSDNNGGLSSEAFAAISGEMEFDVVHPSIKQLNPIVDKLSVFKKPEITKDLGQKMVKEVEAKQVKK</sequence>
<organism evidence="2 3">
    <name type="scientific">Arcicella rigui</name>
    <dbReference type="NCBI Taxonomy" id="797020"/>
    <lineage>
        <taxon>Bacteria</taxon>
        <taxon>Pseudomonadati</taxon>
        <taxon>Bacteroidota</taxon>
        <taxon>Cytophagia</taxon>
        <taxon>Cytophagales</taxon>
        <taxon>Flectobacillaceae</taxon>
        <taxon>Arcicella</taxon>
    </lineage>
</organism>
<protein>
    <recommendedName>
        <fullName evidence="4">Lipoprotein</fullName>
    </recommendedName>
</protein>
<keyword evidence="1" id="KW-0732">Signal</keyword>
<comment type="caution">
    <text evidence="2">The sequence shown here is derived from an EMBL/GenBank/DDBJ whole genome shotgun (WGS) entry which is preliminary data.</text>
</comment>
<proteinExistence type="predicted"/>
<feature type="chain" id="PRO_5046905551" description="Lipoprotein" evidence="1">
    <location>
        <begin position="32"/>
        <end position="264"/>
    </location>
</feature>
<reference evidence="2 3" key="1">
    <citation type="submission" date="2023-12" db="EMBL/GenBank/DDBJ databases">
        <title>Novel species of the genus Arcicella isolated from rivers.</title>
        <authorList>
            <person name="Lu H."/>
        </authorList>
    </citation>
    <scope>NUCLEOTIDE SEQUENCE [LARGE SCALE GENOMIC DNA]</scope>
    <source>
        <strain evidence="2 3">KCTC 23307</strain>
    </source>
</reference>
<name>A0ABU5QAD0_9BACT</name>
<dbReference type="EMBL" id="JAYFUM010000011">
    <property type="protein sequence ID" value="MEA5139688.1"/>
    <property type="molecule type" value="Genomic_DNA"/>
</dbReference>
<gene>
    <name evidence="2" type="ORF">VB248_11095</name>
</gene>
<accession>A0ABU5QAD0</accession>
<dbReference type="RefSeq" id="WP_323296847.1">
    <property type="nucleotide sequence ID" value="NZ_JAYFUM010000011.1"/>
</dbReference>